<keyword evidence="3" id="KW-1185">Reference proteome</keyword>
<organism evidence="2 3">
    <name type="scientific">Gordonia phage Octobien14</name>
    <dbReference type="NCBI Taxonomy" id="2483673"/>
    <lineage>
        <taxon>Viruses</taxon>
        <taxon>Duplodnaviria</taxon>
        <taxon>Heunggongvirae</taxon>
        <taxon>Uroviricota</taxon>
        <taxon>Caudoviricetes</taxon>
        <taxon>Deeyouvirinae</taxon>
        <taxon>Octobienvirus</taxon>
        <taxon>Octobienvirus octobien14</taxon>
    </lineage>
</organism>
<feature type="domain" description="DUF7192" evidence="1">
    <location>
        <begin position="30"/>
        <end position="277"/>
    </location>
</feature>
<evidence type="ECO:0000313" key="3">
    <source>
        <dbReference type="Proteomes" id="UP000280547"/>
    </source>
</evidence>
<evidence type="ECO:0000259" key="1">
    <source>
        <dbReference type="Pfam" id="PF23822"/>
    </source>
</evidence>
<dbReference type="KEGG" id="vg:70080934"/>
<dbReference type="GeneID" id="70080934"/>
<dbReference type="Pfam" id="PF23822">
    <property type="entry name" value="DUF7192"/>
    <property type="match status" value="1"/>
</dbReference>
<dbReference type="InterPro" id="IPR055616">
    <property type="entry name" value="DUF7192"/>
</dbReference>
<reference evidence="2 3" key="1">
    <citation type="submission" date="2018-09" db="EMBL/GenBank/DDBJ databases">
        <authorList>
            <person name="Amanuel B.M."/>
            <person name="Anspach C.J."/>
            <person name="Chiquito R.J."/>
            <person name="Gales J.M."/>
            <person name="Hall T."/>
            <person name="Hotaki K."/>
            <person name="Lozano B."/>
            <person name="Mugisha B."/>
            <person name="Fogarty M.P."/>
            <person name="Leadon S.A."/>
            <person name="Molloy S.D."/>
            <person name="Garlena R.A."/>
            <person name="Russell D.A."/>
            <person name="Pope W.H."/>
            <person name="Jacobs-Sera D."/>
            <person name="Hatfull G.F."/>
        </authorList>
    </citation>
    <scope>NUCLEOTIDE SEQUENCE [LARGE SCALE GENOMIC DNA]</scope>
</reference>
<dbReference type="Proteomes" id="UP000280547">
    <property type="component" value="Segment"/>
</dbReference>
<sequence>MEHVDVTVNGIGEVLDRLENILAQPYYQDKSKSNAQYWQDDQLGDDYSRKWAGAKSIPEAVQGLLDGLADEGIRAAEDAKDFVSKVAADSPAWVTQWDVTGHTVDVGAFLSGEPECMLYDTRIEAPSEVVEVVAQVGVHAGIKPKSVRAYGRQIMRLLLSVDAMGLQSELWVDWSVKGRDGRIMSTRIKAKSAGEYLDPGVIAYAVTSVATLRCILLPLMHDMSESDQRNWGVGGGYGQPANARPELYSAGAFILPRLRDNPDANRDIVTPVLDKLTGRTD</sequence>
<dbReference type="RefSeq" id="YP_010246383.1">
    <property type="nucleotide sequence ID" value="NC_060134.1"/>
</dbReference>
<accession>A0A3G3M9X0</accession>
<dbReference type="EMBL" id="MH976515">
    <property type="protein sequence ID" value="AYR03276.1"/>
    <property type="molecule type" value="Genomic_DNA"/>
</dbReference>
<proteinExistence type="predicted"/>
<protein>
    <recommendedName>
        <fullName evidence="1">DUF7192 domain-containing protein</fullName>
    </recommendedName>
</protein>
<name>A0A3G3M9X0_9CAUD</name>
<evidence type="ECO:0000313" key="2">
    <source>
        <dbReference type="EMBL" id="AYR03276.1"/>
    </source>
</evidence>
<gene>
    <name evidence="2" type="primary">144</name>
    <name evidence="2" type="ORF">SEA_OCTOBIEN14_144</name>
</gene>